<dbReference type="Pfam" id="PF00067">
    <property type="entry name" value="p450"/>
    <property type="match status" value="1"/>
</dbReference>
<dbReference type="GO" id="GO:0005789">
    <property type="term" value="C:endoplasmic reticulum membrane"/>
    <property type="evidence" value="ECO:0007669"/>
    <property type="project" value="UniProtKB-SubCell"/>
</dbReference>
<comment type="function">
    <text evidence="2">May be involved in the metabolism of insect hormones and in the breakdown of synthetic insecticides.</text>
</comment>
<dbReference type="InterPro" id="IPR001128">
    <property type="entry name" value="Cyt_P450"/>
</dbReference>
<feature type="non-terminal residue" evidence="14">
    <location>
        <position position="165"/>
    </location>
</feature>
<protein>
    <submittedName>
        <fullName evidence="14">Cytochrome P450 CYP405A2</fullName>
    </submittedName>
</protein>
<dbReference type="GO" id="GO:0005506">
    <property type="term" value="F:iron ion binding"/>
    <property type="evidence" value="ECO:0007669"/>
    <property type="project" value="InterPro"/>
</dbReference>
<dbReference type="Gene3D" id="1.10.630.10">
    <property type="entry name" value="Cytochrome P450"/>
    <property type="match status" value="1"/>
</dbReference>
<dbReference type="PANTHER" id="PTHR24291:SF189">
    <property type="entry name" value="CYTOCHROME P450 4C3-RELATED"/>
    <property type="match status" value="1"/>
</dbReference>
<evidence type="ECO:0000256" key="7">
    <source>
        <dbReference type="ARBA" id="ARBA00022723"/>
    </source>
</evidence>
<comment type="caution">
    <text evidence="14">The sequence shown here is derived from an EMBL/GenBank/DDBJ whole genome shotgun (WGS) entry which is preliminary data.</text>
</comment>
<keyword evidence="12" id="KW-0503">Monooxygenase</keyword>
<keyword evidence="8" id="KW-0256">Endoplasmic reticulum</keyword>
<dbReference type="SUPFAM" id="SSF48264">
    <property type="entry name" value="Cytochrome P450"/>
    <property type="match status" value="1"/>
</dbReference>
<dbReference type="STRING" id="278856.A0A212EH46"/>
<keyword evidence="11" id="KW-0408">Iron</keyword>
<dbReference type="AlphaFoldDB" id="A0A212EH46"/>
<dbReference type="GO" id="GO:0004497">
    <property type="term" value="F:monooxygenase activity"/>
    <property type="evidence" value="ECO:0007669"/>
    <property type="project" value="UniProtKB-KW"/>
</dbReference>
<keyword evidence="15" id="KW-1185">Reference proteome</keyword>
<dbReference type="EMBL" id="AGBW02014962">
    <property type="protein sequence ID" value="OWR40806.1"/>
    <property type="molecule type" value="Genomic_DNA"/>
</dbReference>
<evidence type="ECO:0000256" key="12">
    <source>
        <dbReference type="ARBA" id="ARBA00023033"/>
    </source>
</evidence>
<evidence type="ECO:0000256" key="4">
    <source>
        <dbReference type="ARBA" id="ARBA00004406"/>
    </source>
</evidence>
<keyword evidence="6" id="KW-0349">Heme</keyword>
<evidence type="ECO:0000313" key="14">
    <source>
        <dbReference type="EMBL" id="OWR40806.1"/>
    </source>
</evidence>
<evidence type="ECO:0000256" key="10">
    <source>
        <dbReference type="ARBA" id="ARBA00023002"/>
    </source>
</evidence>
<keyword evidence="9" id="KW-0492">Microsome</keyword>
<dbReference type="InParanoid" id="A0A212EH46"/>
<evidence type="ECO:0000256" key="13">
    <source>
        <dbReference type="ARBA" id="ARBA00023136"/>
    </source>
</evidence>
<accession>A0A212EH46</accession>
<keyword evidence="13" id="KW-0472">Membrane</keyword>
<evidence type="ECO:0000256" key="2">
    <source>
        <dbReference type="ARBA" id="ARBA00003690"/>
    </source>
</evidence>
<keyword evidence="7" id="KW-0479">Metal-binding</keyword>
<dbReference type="GO" id="GO:0016705">
    <property type="term" value="F:oxidoreductase activity, acting on paired donors, with incorporation or reduction of molecular oxygen"/>
    <property type="evidence" value="ECO:0007669"/>
    <property type="project" value="InterPro"/>
</dbReference>
<name>A0A212EH46_DANPL</name>
<sequence>MDPDHKSSDIEIVTLLNKKADDDGCMLDKFLLNKLSNGNPIPDDIIEEEISLICFTKSIFILIMLNKNVFNYALLRLIKSNLFKGHYTTTLTICHTLYYVAKYPEIQNRIIEEQQCIFKNDMSKKPTHKNLNDMKYLEAVIKESMRVLPPVTKIGRQLKKDFRFD</sequence>
<comment type="similarity">
    <text evidence="5">Belongs to the cytochrome P450 family.</text>
</comment>
<keyword evidence="10" id="KW-0560">Oxidoreductase</keyword>
<organism evidence="14 15">
    <name type="scientific">Danaus plexippus plexippus</name>
    <dbReference type="NCBI Taxonomy" id="278856"/>
    <lineage>
        <taxon>Eukaryota</taxon>
        <taxon>Metazoa</taxon>
        <taxon>Ecdysozoa</taxon>
        <taxon>Arthropoda</taxon>
        <taxon>Hexapoda</taxon>
        <taxon>Insecta</taxon>
        <taxon>Pterygota</taxon>
        <taxon>Neoptera</taxon>
        <taxon>Endopterygota</taxon>
        <taxon>Lepidoptera</taxon>
        <taxon>Glossata</taxon>
        <taxon>Ditrysia</taxon>
        <taxon>Papilionoidea</taxon>
        <taxon>Nymphalidae</taxon>
        <taxon>Danainae</taxon>
        <taxon>Danaini</taxon>
        <taxon>Danaina</taxon>
        <taxon>Danaus</taxon>
        <taxon>Danaus</taxon>
    </lineage>
</organism>
<evidence type="ECO:0000256" key="9">
    <source>
        <dbReference type="ARBA" id="ARBA00022848"/>
    </source>
</evidence>
<dbReference type="PANTHER" id="PTHR24291">
    <property type="entry name" value="CYTOCHROME P450 FAMILY 4"/>
    <property type="match status" value="1"/>
</dbReference>
<evidence type="ECO:0000256" key="5">
    <source>
        <dbReference type="ARBA" id="ARBA00010617"/>
    </source>
</evidence>
<reference evidence="14 15" key="1">
    <citation type="journal article" date="2011" name="Cell">
        <title>The monarch butterfly genome yields insights into long-distance migration.</title>
        <authorList>
            <person name="Zhan S."/>
            <person name="Merlin C."/>
            <person name="Boore J.L."/>
            <person name="Reppert S.M."/>
        </authorList>
    </citation>
    <scope>NUCLEOTIDE SEQUENCE [LARGE SCALE GENOMIC DNA]</scope>
    <source>
        <strain evidence="14">F-2</strain>
    </source>
</reference>
<dbReference type="GO" id="GO:0020037">
    <property type="term" value="F:heme binding"/>
    <property type="evidence" value="ECO:0007669"/>
    <property type="project" value="InterPro"/>
</dbReference>
<proteinExistence type="inferred from homology"/>
<comment type="cofactor">
    <cofactor evidence="1">
        <name>heme</name>
        <dbReference type="ChEBI" id="CHEBI:30413"/>
    </cofactor>
</comment>
<comment type="subcellular location">
    <subcellularLocation>
        <location evidence="4">Endoplasmic reticulum membrane</location>
        <topology evidence="4">Peripheral membrane protein</topology>
    </subcellularLocation>
    <subcellularLocation>
        <location evidence="3">Microsome membrane</location>
        <topology evidence="3">Peripheral membrane protein</topology>
    </subcellularLocation>
</comment>
<dbReference type="InterPro" id="IPR036396">
    <property type="entry name" value="Cyt_P450_sf"/>
</dbReference>
<evidence type="ECO:0000256" key="8">
    <source>
        <dbReference type="ARBA" id="ARBA00022824"/>
    </source>
</evidence>
<evidence type="ECO:0000256" key="11">
    <source>
        <dbReference type="ARBA" id="ARBA00023004"/>
    </source>
</evidence>
<dbReference type="Proteomes" id="UP000007151">
    <property type="component" value="Unassembled WGS sequence"/>
</dbReference>
<evidence type="ECO:0000256" key="1">
    <source>
        <dbReference type="ARBA" id="ARBA00001971"/>
    </source>
</evidence>
<evidence type="ECO:0000256" key="3">
    <source>
        <dbReference type="ARBA" id="ARBA00004174"/>
    </source>
</evidence>
<evidence type="ECO:0000313" key="15">
    <source>
        <dbReference type="Proteomes" id="UP000007151"/>
    </source>
</evidence>
<dbReference type="InterPro" id="IPR050196">
    <property type="entry name" value="Cytochrome_P450_Monoox"/>
</dbReference>
<dbReference type="KEGG" id="dpl:KGM_213267A"/>
<gene>
    <name evidence="14" type="ORF">KGM_213267A</name>
</gene>
<evidence type="ECO:0000256" key="6">
    <source>
        <dbReference type="ARBA" id="ARBA00022617"/>
    </source>
</evidence>